<proteinExistence type="predicted"/>
<evidence type="ECO:0000313" key="2">
    <source>
        <dbReference type="EMBL" id="KAF9440156.1"/>
    </source>
</evidence>
<gene>
    <name evidence="2" type="ORF">P691DRAFT_824277</name>
</gene>
<comment type="caution">
    <text evidence="2">The sequence shown here is derived from an EMBL/GenBank/DDBJ whole genome shotgun (WGS) entry which is preliminary data.</text>
</comment>
<sequence length="270" mass="28821">MDVPPAELHPFFPISTTVLTRVFGMLVTALFSGGLITLGITCIFLLSPKGVNVVRRRLRRTYIIVLLLANVGYQTTYFLDNTLGVMYLLNPKKRQVLRILAIICDVGHVDREYDGCGFLGCVGGGLGIAHLSTASIALQTTAISSSILLNLYTTIYIAVRLLLHRPMVIACVGKAALTENYLPIISILLESAAINVPVTIAGAVGIAVNRLFGSVVLSIAVTCQSLASVLILLRVTLGRAIDQQCREDTEESIASGTLFSTPSISGSSIS</sequence>
<keyword evidence="1" id="KW-0812">Transmembrane</keyword>
<protein>
    <submittedName>
        <fullName evidence="2">Uncharacterized protein</fullName>
    </submittedName>
</protein>
<accession>A0A9P5WYD6</accession>
<keyword evidence="3" id="KW-1185">Reference proteome</keyword>
<feature type="transmembrane region" description="Helical" evidence="1">
    <location>
        <begin position="184"/>
        <end position="206"/>
    </location>
</feature>
<evidence type="ECO:0000313" key="3">
    <source>
        <dbReference type="Proteomes" id="UP000807342"/>
    </source>
</evidence>
<keyword evidence="1" id="KW-0472">Membrane</keyword>
<evidence type="ECO:0000256" key="1">
    <source>
        <dbReference type="SAM" id="Phobius"/>
    </source>
</evidence>
<organism evidence="2 3">
    <name type="scientific">Macrolepiota fuliginosa MF-IS2</name>
    <dbReference type="NCBI Taxonomy" id="1400762"/>
    <lineage>
        <taxon>Eukaryota</taxon>
        <taxon>Fungi</taxon>
        <taxon>Dikarya</taxon>
        <taxon>Basidiomycota</taxon>
        <taxon>Agaricomycotina</taxon>
        <taxon>Agaricomycetes</taxon>
        <taxon>Agaricomycetidae</taxon>
        <taxon>Agaricales</taxon>
        <taxon>Agaricineae</taxon>
        <taxon>Agaricaceae</taxon>
        <taxon>Macrolepiota</taxon>
    </lineage>
</organism>
<feature type="transmembrane region" description="Helical" evidence="1">
    <location>
        <begin position="58"/>
        <end position="79"/>
    </location>
</feature>
<feature type="transmembrane region" description="Helical" evidence="1">
    <location>
        <begin position="212"/>
        <end position="233"/>
    </location>
</feature>
<feature type="transmembrane region" description="Helical" evidence="1">
    <location>
        <begin position="142"/>
        <end position="163"/>
    </location>
</feature>
<keyword evidence="1" id="KW-1133">Transmembrane helix</keyword>
<name>A0A9P5WYD6_9AGAR</name>
<feature type="transmembrane region" description="Helical" evidence="1">
    <location>
        <begin position="22"/>
        <end position="46"/>
    </location>
</feature>
<dbReference type="AlphaFoldDB" id="A0A9P5WYD6"/>
<dbReference type="EMBL" id="MU152805">
    <property type="protein sequence ID" value="KAF9440156.1"/>
    <property type="molecule type" value="Genomic_DNA"/>
</dbReference>
<reference evidence="2" key="1">
    <citation type="submission" date="2020-11" db="EMBL/GenBank/DDBJ databases">
        <authorList>
            <consortium name="DOE Joint Genome Institute"/>
            <person name="Ahrendt S."/>
            <person name="Riley R."/>
            <person name="Andreopoulos W."/>
            <person name="Labutti K."/>
            <person name="Pangilinan J."/>
            <person name="Ruiz-Duenas F.J."/>
            <person name="Barrasa J.M."/>
            <person name="Sanchez-Garcia M."/>
            <person name="Camarero S."/>
            <person name="Miyauchi S."/>
            <person name="Serrano A."/>
            <person name="Linde D."/>
            <person name="Babiker R."/>
            <person name="Drula E."/>
            <person name="Ayuso-Fernandez I."/>
            <person name="Pacheco R."/>
            <person name="Padilla G."/>
            <person name="Ferreira P."/>
            <person name="Barriuso J."/>
            <person name="Kellner H."/>
            <person name="Castanera R."/>
            <person name="Alfaro M."/>
            <person name="Ramirez L."/>
            <person name="Pisabarro A.G."/>
            <person name="Kuo A."/>
            <person name="Tritt A."/>
            <person name="Lipzen A."/>
            <person name="He G."/>
            <person name="Yan M."/>
            <person name="Ng V."/>
            <person name="Cullen D."/>
            <person name="Martin F."/>
            <person name="Rosso M.-N."/>
            <person name="Henrissat B."/>
            <person name="Hibbett D."/>
            <person name="Martinez A.T."/>
            <person name="Grigoriev I.V."/>
        </authorList>
    </citation>
    <scope>NUCLEOTIDE SEQUENCE</scope>
    <source>
        <strain evidence="2">MF-IS2</strain>
    </source>
</reference>
<dbReference type="Proteomes" id="UP000807342">
    <property type="component" value="Unassembled WGS sequence"/>
</dbReference>